<dbReference type="EC" id="3.6.1.55" evidence="12"/>
<feature type="binding site" evidence="17">
    <location>
        <begin position="34"/>
        <end position="37"/>
    </location>
    <ligand>
        <name>8-oxo-dGTP</name>
        <dbReference type="ChEBI" id="CHEBI:77896"/>
    </ligand>
</feature>
<gene>
    <name evidence="21" type="ORF">DFR28_103310</name>
</gene>
<evidence type="ECO:0000256" key="13">
    <source>
        <dbReference type="ARBA" id="ARBA00040794"/>
    </source>
</evidence>
<evidence type="ECO:0000256" key="3">
    <source>
        <dbReference type="ARBA" id="ARBA00022457"/>
    </source>
</evidence>
<dbReference type="NCBIfam" id="TIGR00586">
    <property type="entry name" value="mutt"/>
    <property type="match status" value="1"/>
</dbReference>
<feature type="binding site" evidence="17">
    <location>
        <position position="23"/>
    </location>
    <ligand>
        <name>8-oxo-dGTP</name>
        <dbReference type="ChEBI" id="CHEBI:77896"/>
    </ligand>
</feature>
<keyword evidence="22" id="KW-1185">Reference proteome</keyword>
<dbReference type="GO" id="GO:0035539">
    <property type="term" value="F:8-oxo-7,8-dihydrodeoxyguanosine triphosphate pyrophosphatase activity"/>
    <property type="evidence" value="ECO:0007669"/>
    <property type="project" value="UniProtKB-EC"/>
</dbReference>
<evidence type="ECO:0000256" key="8">
    <source>
        <dbReference type="ARBA" id="ARBA00022842"/>
    </source>
</evidence>
<evidence type="ECO:0000256" key="14">
    <source>
        <dbReference type="ARBA" id="ARBA00041592"/>
    </source>
</evidence>
<evidence type="ECO:0000256" key="16">
    <source>
        <dbReference type="ARBA" id="ARBA00042798"/>
    </source>
</evidence>
<dbReference type="InterPro" id="IPR020084">
    <property type="entry name" value="NUDIX_hydrolase_CS"/>
</dbReference>
<evidence type="ECO:0000256" key="4">
    <source>
        <dbReference type="ARBA" id="ARBA00022705"/>
    </source>
</evidence>
<reference evidence="21 22" key="1">
    <citation type="submission" date="2018-06" db="EMBL/GenBank/DDBJ databases">
        <title>Genomic Encyclopedia of Type Strains, Phase IV (KMG-IV): sequencing the most valuable type-strain genomes for metagenomic binning, comparative biology and taxonomic classification.</title>
        <authorList>
            <person name="Goeker M."/>
        </authorList>
    </citation>
    <scope>NUCLEOTIDE SEQUENCE [LARGE SCALE GENOMIC DNA]</scope>
    <source>
        <strain evidence="21 22">DSM 24032</strain>
    </source>
</reference>
<dbReference type="GO" id="GO:0046872">
    <property type="term" value="F:metal ion binding"/>
    <property type="evidence" value="ECO:0007669"/>
    <property type="project" value="UniProtKB-KW"/>
</dbReference>
<evidence type="ECO:0000256" key="19">
    <source>
        <dbReference type="RuleBase" id="RU003476"/>
    </source>
</evidence>
<comment type="catalytic activity">
    <reaction evidence="11">
        <text>8-oxo-GTP + H2O = 8-oxo-GMP + diphosphate + H(+)</text>
        <dbReference type="Rhea" id="RHEA:67616"/>
        <dbReference type="ChEBI" id="CHEBI:15377"/>
        <dbReference type="ChEBI" id="CHEBI:15378"/>
        <dbReference type="ChEBI" id="CHEBI:33019"/>
        <dbReference type="ChEBI" id="CHEBI:143553"/>
        <dbReference type="ChEBI" id="CHEBI:145694"/>
    </reaction>
</comment>
<evidence type="ECO:0000256" key="7">
    <source>
        <dbReference type="ARBA" id="ARBA00022801"/>
    </source>
</evidence>
<evidence type="ECO:0000313" key="21">
    <source>
        <dbReference type="EMBL" id="RBP49878.1"/>
    </source>
</evidence>
<evidence type="ECO:0000256" key="6">
    <source>
        <dbReference type="ARBA" id="ARBA00022763"/>
    </source>
</evidence>
<dbReference type="GO" id="GO:0044715">
    <property type="term" value="F:8-oxo-dGDP phosphatase activity"/>
    <property type="evidence" value="ECO:0007669"/>
    <property type="project" value="TreeGrafter"/>
</dbReference>
<dbReference type="InterPro" id="IPR003561">
    <property type="entry name" value="Mutator_MutT"/>
</dbReference>
<dbReference type="SUPFAM" id="SSF55811">
    <property type="entry name" value="Nudix"/>
    <property type="match status" value="1"/>
</dbReference>
<evidence type="ECO:0000313" key="22">
    <source>
        <dbReference type="Proteomes" id="UP000253083"/>
    </source>
</evidence>
<dbReference type="InterPro" id="IPR015797">
    <property type="entry name" value="NUDIX_hydrolase-like_dom_sf"/>
</dbReference>
<comment type="caution">
    <text evidence="21">The sequence shown here is derived from an EMBL/GenBank/DDBJ whole genome shotgun (WGS) entry which is preliminary data.</text>
</comment>
<evidence type="ECO:0000256" key="11">
    <source>
        <dbReference type="ARBA" id="ARBA00036904"/>
    </source>
</evidence>
<dbReference type="PROSITE" id="PS00893">
    <property type="entry name" value="NUDIX_BOX"/>
    <property type="match status" value="1"/>
</dbReference>
<dbReference type="Proteomes" id="UP000253083">
    <property type="component" value="Unassembled WGS sequence"/>
</dbReference>
<evidence type="ECO:0000256" key="2">
    <source>
        <dbReference type="ARBA" id="ARBA00005582"/>
    </source>
</evidence>
<keyword evidence="6" id="KW-0227">DNA damage</keyword>
<feature type="binding site" evidence="18">
    <location>
        <position position="57"/>
    </location>
    <ligand>
        <name>Mg(2+)</name>
        <dbReference type="ChEBI" id="CHEBI:18420"/>
    </ligand>
</feature>
<protein>
    <recommendedName>
        <fullName evidence="13">8-oxo-dGTP diphosphatase</fullName>
        <ecNumber evidence="12">3.6.1.55</ecNumber>
    </recommendedName>
    <alternativeName>
        <fullName evidence="16">7,8-dihydro-8-oxoguanine-triphosphatase</fullName>
    </alternativeName>
    <alternativeName>
        <fullName evidence="15">Mutator protein MutT</fullName>
    </alternativeName>
    <alternativeName>
        <fullName evidence="14">dGTP pyrophosphohydrolase</fullName>
    </alternativeName>
</protein>
<dbReference type="InParanoid" id="A0A395JLN7"/>
<dbReference type="PANTHER" id="PTHR47707:SF1">
    <property type="entry name" value="NUDIX HYDROLASE FAMILY PROTEIN"/>
    <property type="match status" value="1"/>
</dbReference>
<dbReference type="InterPro" id="IPR047127">
    <property type="entry name" value="MutT-like"/>
</dbReference>
<feature type="binding site" evidence="17">
    <location>
        <position position="119"/>
    </location>
    <ligand>
        <name>8-oxo-dGTP</name>
        <dbReference type="ChEBI" id="CHEBI:77896"/>
    </ligand>
</feature>
<dbReference type="InterPro" id="IPR000086">
    <property type="entry name" value="NUDIX_hydrolase_dom"/>
</dbReference>
<dbReference type="OrthoDB" id="9810648at2"/>
<evidence type="ECO:0000256" key="15">
    <source>
        <dbReference type="ARBA" id="ARBA00041979"/>
    </source>
</evidence>
<name>A0A395JLN7_9GAMM</name>
<keyword evidence="7 19" id="KW-0378">Hydrolase</keyword>
<evidence type="ECO:0000256" key="5">
    <source>
        <dbReference type="ARBA" id="ARBA00022723"/>
    </source>
</evidence>
<dbReference type="GO" id="GO:0006260">
    <property type="term" value="P:DNA replication"/>
    <property type="evidence" value="ECO:0007669"/>
    <property type="project" value="UniProtKB-KW"/>
</dbReference>
<organism evidence="21 22">
    <name type="scientific">Arenicella xantha</name>
    <dbReference type="NCBI Taxonomy" id="644221"/>
    <lineage>
        <taxon>Bacteria</taxon>
        <taxon>Pseudomonadati</taxon>
        <taxon>Pseudomonadota</taxon>
        <taxon>Gammaproteobacteria</taxon>
        <taxon>Arenicellales</taxon>
        <taxon>Arenicellaceae</taxon>
        <taxon>Arenicella</taxon>
    </lineage>
</organism>
<dbReference type="FunCoup" id="A0A395JLN7">
    <property type="interactions" value="38"/>
</dbReference>
<keyword evidence="5 18" id="KW-0479">Metal-binding</keyword>
<dbReference type="RefSeq" id="WP_113954865.1">
    <property type="nucleotide sequence ID" value="NZ_QNRT01000003.1"/>
</dbReference>
<dbReference type="Gene3D" id="3.90.79.10">
    <property type="entry name" value="Nucleoside Triphosphate Pyrophosphohydrolase"/>
    <property type="match status" value="1"/>
</dbReference>
<evidence type="ECO:0000256" key="12">
    <source>
        <dbReference type="ARBA" id="ARBA00038905"/>
    </source>
</evidence>
<accession>A0A395JLN7</accession>
<sequence>MNRIVVAVGIVYDELGRLLVGQRVVRDRYFNKWEFPGGKLEDGESVEQALVREFQEEVGIQITASEPLIEVNHEYPDRSVRLLVRTVLSYQGQVRSLEGQALAWVTLDELDELDFLQGNQAIIDALRGV</sequence>
<evidence type="ECO:0000256" key="17">
    <source>
        <dbReference type="PIRSR" id="PIRSR603561-1"/>
    </source>
</evidence>
<keyword evidence="3" id="KW-0515">Mutator protein</keyword>
<feature type="domain" description="Nudix hydrolase" evidence="20">
    <location>
        <begin position="1"/>
        <end position="129"/>
    </location>
</feature>
<dbReference type="PROSITE" id="PS51462">
    <property type="entry name" value="NUDIX"/>
    <property type="match status" value="1"/>
</dbReference>
<proteinExistence type="inferred from homology"/>
<dbReference type="GO" id="GO:0044716">
    <property type="term" value="F:8-oxo-GDP phosphatase activity"/>
    <property type="evidence" value="ECO:0007669"/>
    <property type="project" value="TreeGrafter"/>
</dbReference>
<evidence type="ECO:0000256" key="10">
    <source>
        <dbReference type="ARBA" id="ARBA00035861"/>
    </source>
</evidence>
<dbReference type="GO" id="GO:0006281">
    <property type="term" value="P:DNA repair"/>
    <property type="evidence" value="ECO:0007669"/>
    <property type="project" value="UniProtKB-KW"/>
</dbReference>
<comment type="similarity">
    <text evidence="2 19">Belongs to the Nudix hydrolase family.</text>
</comment>
<dbReference type="Pfam" id="PF00293">
    <property type="entry name" value="NUDIX"/>
    <property type="match status" value="1"/>
</dbReference>
<dbReference type="InterPro" id="IPR020476">
    <property type="entry name" value="Nudix_hydrolase"/>
</dbReference>
<evidence type="ECO:0000259" key="20">
    <source>
        <dbReference type="PROSITE" id="PS51462"/>
    </source>
</evidence>
<evidence type="ECO:0000256" key="1">
    <source>
        <dbReference type="ARBA" id="ARBA00001946"/>
    </source>
</evidence>
<feature type="binding site" evidence="18">
    <location>
        <position position="37"/>
    </location>
    <ligand>
        <name>Mg(2+)</name>
        <dbReference type="ChEBI" id="CHEBI:18420"/>
    </ligand>
</feature>
<dbReference type="CDD" id="cd03425">
    <property type="entry name" value="NUDIX_MutT_NudA_like"/>
    <property type="match status" value="1"/>
</dbReference>
<evidence type="ECO:0000256" key="9">
    <source>
        <dbReference type="ARBA" id="ARBA00023204"/>
    </source>
</evidence>
<keyword evidence="4" id="KW-0235">DNA replication</keyword>
<dbReference type="EMBL" id="QNRT01000003">
    <property type="protein sequence ID" value="RBP49878.1"/>
    <property type="molecule type" value="Genomic_DNA"/>
</dbReference>
<evidence type="ECO:0000256" key="18">
    <source>
        <dbReference type="PIRSR" id="PIRSR603561-2"/>
    </source>
</evidence>
<keyword evidence="9" id="KW-0234">DNA repair</keyword>
<comment type="cofactor">
    <cofactor evidence="1 18">
        <name>Mg(2+)</name>
        <dbReference type="ChEBI" id="CHEBI:18420"/>
    </cofactor>
</comment>
<dbReference type="AlphaFoldDB" id="A0A395JLN7"/>
<dbReference type="GO" id="GO:0008413">
    <property type="term" value="F:8-oxo-7,8-dihydroguanosine triphosphate pyrophosphatase activity"/>
    <property type="evidence" value="ECO:0007669"/>
    <property type="project" value="InterPro"/>
</dbReference>
<dbReference type="PANTHER" id="PTHR47707">
    <property type="entry name" value="8-OXO-DGTP DIPHOSPHATASE"/>
    <property type="match status" value="1"/>
</dbReference>
<dbReference type="PRINTS" id="PR00502">
    <property type="entry name" value="NUDIXFAMILY"/>
</dbReference>
<keyword evidence="8 18" id="KW-0460">Magnesium</keyword>
<comment type="catalytic activity">
    <reaction evidence="10">
        <text>8-oxo-dGTP + H2O = 8-oxo-dGMP + diphosphate + H(+)</text>
        <dbReference type="Rhea" id="RHEA:31575"/>
        <dbReference type="ChEBI" id="CHEBI:15377"/>
        <dbReference type="ChEBI" id="CHEBI:15378"/>
        <dbReference type="ChEBI" id="CHEBI:33019"/>
        <dbReference type="ChEBI" id="CHEBI:63224"/>
        <dbReference type="ChEBI" id="CHEBI:77896"/>
        <dbReference type="EC" id="3.6.1.55"/>
    </reaction>
</comment>